<dbReference type="RefSeq" id="WP_153819055.1">
    <property type="nucleotide sequence ID" value="NZ_WJIE01000002.1"/>
</dbReference>
<comment type="caution">
    <text evidence="3">The sequence shown here is derived from an EMBL/GenBank/DDBJ whole genome shotgun (WGS) entry which is preliminary data.</text>
</comment>
<organism evidence="3 4">
    <name type="scientific">Polyangium spumosum</name>
    <dbReference type="NCBI Taxonomy" id="889282"/>
    <lineage>
        <taxon>Bacteria</taxon>
        <taxon>Pseudomonadati</taxon>
        <taxon>Myxococcota</taxon>
        <taxon>Polyangia</taxon>
        <taxon>Polyangiales</taxon>
        <taxon>Polyangiaceae</taxon>
        <taxon>Polyangium</taxon>
    </lineage>
</organism>
<reference evidence="3 4" key="1">
    <citation type="submission" date="2019-10" db="EMBL/GenBank/DDBJ databases">
        <title>A soil myxobacterium in the family Polyangiaceae.</title>
        <authorList>
            <person name="Li Y."/>
            <person name="Wang J."/>
        </authorList>
    </citation>
    <scope>NUCLEOTIDE SEQUENCE [LARGE SCALE GENOMIC DNA]</scope>
    <source>
        <strain evidence="3 4">DSM 14734</strain>
    </source>
</reference>
<feature type="transmembrane region" description="Helical" evidence="1">
    <location>
        <begin position="108"/>
        <end position="138"/>
    </location>
</feature>
<sequence length="196" mass="19909">MRSPSSFLGLVFLLATSGARAEDAPDPRPTPKAEAFVHIEADAPLTLKRHVGRFGEDVCAAPCDRVIRFDPPDRFSVEGAFPAARPFSLGDAGPRVGLRVDTGSRAGMAAGVVSAALGGGAAVLSSLVFMLATVGDALGSGDGVEDSVKYGCLGAAIGGGVAMAVGIPLIVVSNTTVEVLPDPQRGAARGMVTFRF</sequence>
<keyword evidence="2" id="KW-0732">Signal</keyword>
<keyword evidence="1" id="KW-1133">Transmembrane helix</keyword>
<evidence type="ECO:0000256" key="1">
    <source>
        <dbReference type="SAM" id="Phobius"/>
    </source>
</evidence>
<evidence type="ECO:0000313" key="3">
    <source>
        <dbReference type="EMBL" id="MRG92232.1"/>
    </source>
</evidence>
<proteinExistence type="predicted"/>
<feature type="chain" id="PRO_5026957060" evidence="2">
    <location>
        <begin position="22"/>
        <end position="196"/>
    </location>
</feature>
<keyword evidence="1" id="KW-0812">Transmembrane</keyword>
<dbReference type="AlphaFoldDB" id="A0A6N7PJD8"/>
<dbReference type="Proteomes" id="UP000440224">
    <property type="component" value="Unassembled WGS sequence"/>
</dbReference>
<feature type="transmembrane region" description="Helical" evidence="1">
    <location>
        <begin position="150"/>
        <end position="171"/>
    </location>
</feature>
<dbReference type="OrthoDB" id="9837763at2"/>
<keyword evidence="1" id="KW-0472">Membrane</keyword>
<dbReference type="EMBL" id="WJIE01000002">
    <property type="protein sequence ID" value="MRG92232.1"/>
    <property type="molecule type" value="Genomic_DNA"/>
</dbReference>
<evidence type="ECO:0000313" key="4">
    <source>
        <dbReference type="Proteomes" id="UP000440224"/>
    </source>
</evidence>
<feature type="signal peptide" evidence="2">
    <location>
        <begin position="1"/>
        <end position="21"/>
    </location>
</feature>
<gene>
    <name evidence="3" type="ORF">GF068_09860</name>
</gene>
<keyword evidence="4" id="KW-1185">Reference proteome</keyword>
<name>A0A6N7PJD8_9BACT</name>
<accession>A0A6N7PJD8</accession>
<protein>
    <submittedName>
        <fullName evidence="3">Uncharacterized protein</fullName>
    </submittedName>
</protein>
<evidence type="ECO:0000256" key="2">
    <source>
        <dbReference type="SAM" id="SignalP"/>
    </source>
</evidence>